<reference evidence="1" key="1">
    <citation type="submission" date="2018-02" db="EMBL/GenBank/DDBJ databases">
        <title>Rhizophora mucronata_Transcriptome.</title>
        <authorList>
            <person name="Meera S.P."/>
            <person name="Sreeshan A."/>
            <person name="Augustine A."/>
        </authorList>
    </citation>
    <scope>NUCLEOTIDE SEQUENCE</scope>
    <source>
        <tissue evidence="1">Leaf</tissue>
    </source>
</reference>
<dbReference type="AlphaFoldDB" id="A0A2P2PEX8"/>
<evidence type="ECO:0000313" key="1">
    <source>
        <dbReference type="EMBL" id="MBX53262.1"/>
    </source>
</evidence>
<organism evidence="1">
    <name type="scientific">Rhizophora mucronata</name>
    <name type="common">Asiatic mangrove</name>
    <dbReference type="NCBI Taxonomy" id="61149"/>
    <lineage>
        <taxon>Eukaryota</taxon>
        <taxon>Viridiplantae</taxon>
        <taxon>Streptophyta</taxon>
        <taxon>Embryophyta</taxon>
        <taxon>Tracheophyta</taxon>
        <taxon>Spermatophyta</taxon>
        <taxon>Magnoliopsida</taxon>
        <taxon>eudicotyledons</taxon>
        <taxon>Gunneridae</taxon>
        <taxon>Pentapetalae</taxon>
        <taxon>rosids</taxon>
        <taxon>fabids</taxon>
        <taxon>Malpighiales</taxon>
        <taxon>Rhizophoraceae</taxon>
        <taxon>Rhizophora</taxon>
    </lineage>
</organism>
<sequence>MVVLGEYVFFTSNFSSLLKSYYSKEIYFHFSKK</sequence>
<protein>
    <submittedName>
        <fullName evidence="1">Uncharacterized protein</fullName>
    </submittedName>
</protein>
<accession>A0A2P2PEX8</accession>
<dbReference type="EMBL" id="GGEC01072778">
    <property type="protein sequence ID" value="MBX53262.1"/>
    <property type="molecule type" value="Transcribed_RNA"/>
</dbReference>
<name>A0A2P2PEX8_RHIMU</name>
<proteinExistence type="predicted"/>